<dbReference type="PANTHER" id="PTHR45745:SF1">
    <property type="entry name" value="PHOSPHOGLUCOMUTASE 2B-RELATED"/>
    <property type="match status" value="1"/>
</dbReference>
<feature type="domain" description="Alpha-D-phosphohexomutase alpha/beta/alpha" evidence="9">
    <location>
        <begin position="463"/>
        <end position="507"/>
    </location>
</feature>
<dbReference type="InterPro" id="IPR016066">
    <property type="entry name" value="A-D-PHexomutase_CS"/>
</dbReference>
<dbReference type="Gene3D" id="3.40.120.10">
    <property type="entry name" value="Alpha-D-Glucose-1,6-Bisphosphate, subunit A, domain 3"/>
    <property type="match status" value="3"/>
</dbReference>
<keyword evidence="6" id="KW-0413">Isomerase</keyword>
<dbReference type="GO" id="GO:0008973">
    <property type="term" value="F:phosphopentomutase activity"/>
    <property type="evidence" value="ECO:0007669"/>
    <property type="project" value="TreeGrafter"/>
</dbReference>
<dbReference type="PROSITE" id="PS00710">
    <property type="entry name" value="PGM_PMM"/>
    <property type="match status" value="1"/>
</dbReference>
<comment type="cofactor">
    <cofactor evidence="1">
        <name>Mg(2+)</name>
        <dbReference type="ChEBI" id="CHEBI:18420"/>
    </cofactor>
</comment>
<reference evidence="10" key="1">
    <citation type="submission" date="2020-09" db="EMBL/GenBank/DDBJ databases">
        <title>Pelagicoccus enzymogenes sp. nov. with an EPS production, isolated from marine sediment.</title>
        <authorList>
            <person name="Feng X."/>
        </authorList>
    </citation>
    <scope>NUCLEOTIDE SEQUENCE</scope>
    <source>
        <strain evidence="10">NFK12</strain>
    </source>
</reference>
<dbReference type="InterPro" id="IPR016055">
    <property type="entry name" value="A-D-PHexomutase_a/b/a-I/II/III"/>
</dbReference>
<dbReference type="Pfam" id="PF02878">
    <property type="entry name" value="PGM_PMM_I"/>
    <property type="match status" value="1"/>
</dbReference>
<dbReference type="GO" id="GO:0000287">
    <property type="term" value="F:magnesium ion binding"/>
    <property type="evidence" value="ECO:0007669"/>
    <property type="project" value="InterPro"/>
</dbReference>
<keyword evidence="11" id="KW-1185">Reference proteome</keyword>
<dbReference type="InterPro" id="IPR005844">
    <property type="entry name" value="A-D-PHexomutase_a/b/a-I"/>
</dbReference>
<gene>
    <name evidence="10" type="ORF">IEN85_13705</name>
</gene>
<dbReference type="Proteomes" id="UP000622317">
    <property type="component" value="Unassembled WGS sequence"/>
</dbReference>
<evidence type="ECO:0000313" key="10">
    <source>
        <dbReference type="EMBL" id="MBD5780551.1"/>
    </source>
</evidence>
<keyword evidence="3" id="KW-0597">Phosphoprotein</keyword>
<comment type="caution">
    <text evidence="10">The sequence shown here is derived from an EMBL/GenBank/DDBJ whole genome shotgun (WGS) entry which is preliminary data.</text>
</comment>
<dbReference type="Gene3D" id="3.30.310.50">
    <property type="entry name" value="Alpha-D-phosphohexomutase, C-terminal domain"/>
    <property type="match status" value="1"/>
</dbReference>
<evidence type="ECO:0000256" key="5">
    <source>
        <dbReference type="ARBA" id="ARBA00022842"/>
    </source>
</evidence>
<evidence type="ECO:0000256" key="6">
    <source>
        <dbReference type="ARBA" id="ARBA00023235"/>
    </source>
</evidence>
<dbReference type="SUPFAM" id="SSF55957">
    <property type="entry name" value="Phosphoglucomutase, C-terminal domain"/>
    <property type="match status" value="1"/>
</dbReference>
<evidence type="ECO:0000256" key="1">
    <source>
        <dbReference type="ARBA" id="ARBA00001946"/>
    </source>
</evidence>
<evidence type="ECO:0000256" key="3">
    <source>
        <dbReference type="ARBA" id="ARBA00022553"/>
    </source>
</evidence>
<dbReference type="EMBL" id="JACYFG010000036">
    <property type="protein sequence ID" value="MBD5780551.1"/>
    <property type="molecule type" value="Genomic_DNA"/>
</dbReference>
<keyword evidence="4" id="KW-0479">Metal-binding</keyword>
<evidence type="ECO:0000259" key="7">
    <source>
        <dbReference type="Pfam" id="PF02878"/>
    </source>
</evidence>
<dbReference type="Pfam" id="PF02880">
    <property type="entry name" value="PGM_PMM_III"/>
    <property type="match status" value="2"/>
</dbReference>
<dbReference type="GO" id="GO:0006166">
    <property type="term" value="P:purine ribonucleoside salvage"/>
    <property type="evidence" value="ECO:0007669"/>
    <property type="project" value="TreeGrafter"/>
</dbReference>
<feature type="domain" description="Alpha-D-phosphohexomutase alpha/beta/alpha" evidence="8">
    <location>
        <begin position="257"/>
        <end position="358"/>
    </location>
</feature>
<organism evidence="10 11">
    <name type="scientific">Pelagicoccus enzymogenes</name>
    <dbReference type="NCBI Taxonomy" id="2773457"/>
    <lineage>
        <taxon>Bacteria</taxon>
        <taxon>Pseudomonadati</taxon>
        <taxon>Verrucomicrobiota</taxon>
        <taxon>Opitutia</taxon>
        <taxon>Puniceicoccales</taxon>
        <taxon>Pelagicoccaceae</taxon>
        <taxon>Pelagicoccus</taxon>
    </lineage>
</organism>
<feature type="domain" description="Alpha-D-phosphohexomutase alpha/beta/alpha" evidence="7">
    <location>
        <begin position="104"/>
        <end position="231"/>
    </location>
</feature>
<sequence>MYWGLMNQDLIAKVASLKESGGLLPSTAKNMETWLKGGFLSKSSLASIGELLESGNADELNNRFYREIAFGTGGMRGRTIGLTATSQEKGDMDTSGKPANPGVGSNMLNEYTVVRATLGLFAYAKAYHDREGIDTPPKFVIAHDVRHFSRFFCELAASVWSKKGGDAYIFEGPRSTPQLSFSVRHLGATCGVVITASHNPPHDNGFKAYFSDGGQVVPPNDTGIIDQVNAIPLDGLQEYIGVDLSKVTVLGAELDEAYNQCVANCVIDQDVFKKTDLKAVFTPIHGTGAVATLPALKKLGLNPLVVEEQRAFDSNFPTVKSPNPENSEALALATKLAEANDCDLLMATDPDADRMGVAVKGPDGKMVLLTGNQIGSIMAEYRISKLKEMGWIPEAGGDNCALVKTFVTSPLQDAIATGHGIKVVNTLTGFKWIGEKLRIYQDEACEKGGVSDYDSLSLKERAELLQKHSTFYVFGGEESYGYLPNDTVRDKDANAACALFCEIGASLKAQGVSMLAYLDDIYLKNGYFLEGLGQLVYEGAAGAAKIARILETYRATPPTEFLGSKVSKFTDFGVETVLDPDGKEVPKQDLYFVELENGYRYAVRGSGTEPKIKFYIFAKDDVASADELESTKAKTKETLESLKQAILDDAGKRAES</sequence>
<dbReference type="InterPro" id="IPR036900">
    <property type="entry name" value="A-D-PHexomutase_C_sf"/>
</dbReference>
<dbReference type="GO" id="GO:0005975">
    <property type="term" value="P:carbohydrate metabolic process"/>
    <property type="evidence" value="ECO:0007669"/>
    <property type="project" value="InterPro"/>
</dbReference>
<proteinExistence type="inferred from homology"/>
<dbReference type="InterPro" id="IPR005845">
    <property type="entry name" value="A-D-PHexomutase_a/b/a-II"/>
</dbReference>
<dbReference type="PANTHER" id="PTHR45745">
    <property type="entry name" value="PHOSPHOMANNOMUTASE 45A"/>
    <property type="match status" value="1"/>
</dbReference>
<dbReference type="AlphaFoldDB" id="A0A927FA41"/>
<accession>A0A927FA41</accession>
<keyword evidence="5" id="KW-0460">Magnesium</keyword>
<evidence type="ECO:0000313" key="11">
    <source>
        <dbReference type="Proteomes" id="UP000622317"/>
    </source>
</evidence>
<protein>
    <submittedName>
        <fullName evidence="10">Phospho-sugar mutase</fullName>
    </submittedName>
</protein>
<dbReference type="InterPro" id="IPR005846">
    <property type="entry name" value="A-D-PHexomutase_a/b/a-III"/>
</dbReference>
<dbReference type="SUPFAM" id="SSF53738">
    <property type="entry name" value="Phosphoglucomutase, first 3 domains"/>
    <property type="match status" value="3"/>
</dbReference>
<evidence type="ECO:0000256" key="4">
    <source>
        <dbReference type="ARBA" id="ARBA00022723"/>
    </source>
</evidence>
<evidence type="ECO:0000259" key="8">
    <source>
        <dbReference type="Pfam" id="PF02879"/>
    </source>
</evidence>
<dbReference type="CDD" id="cd05799">
    <property type="entry name" value="PGM2"/>
    <property type="match status" value="1"/>
</dbReference>
<feature type="domain" description="Alpha-D-phosphohexomutase alpha/beta/alpha" evidence="9">
    <location>
        <begin position="371"/>
        <end position="438"/>
    </location>
</feature>
<dbReference type="Pfam" id="PF02879">
    <property type="entry name" value="PGM_PMM_II"/>
    <property type="match status" value="1"/>
</dbReference>
<comment type="similarity">
    <text evidence="2">Belongs to the phosphohexose mutase family.</text>
</comment>
<evidence type="ECO:0000259" key="9">
    <source>
        <dbReference type="Pfam" id="PF02880"/>
    </source>
</evidence>
<evidence type="ECO:0000256" key="2">
    <source>
        <dbReference type="ARBA" id="ARBA00010231"/>
    </source>
</evidence>
<name>A0A927FA41_9BACT</name>